<sequence length="222" mass="25324">MELVEGKIEGEKVFRGVVFQKTLNPPKGESEYYGVNEFVEMVKEKRDVWIVEAFWWEEIEYVGPISRSKVADRVYIANEAPSICLSTSTMRWPWLRDNNCDYYIVVEKMEQKLLEIMAKLSELGFAIEMLSCGSFNFNKDGSAKIVYGPMSPIKEFGGRKVWFYTILGYSSKGKRGISALGMENCVDLKWQKGDILLVDNLTVQHARHPGKPPCSILVSVCK</sequence>
<keyword evidence="1" id="KW-0560">Oxidoreductase</keyword>
<keyword evidence="3" id="KW-1185">Reference proteome</keyword>
<evidence type="ECO:0000313" key="3">
    <source>
        <dbReference type="Proteomes" id="UP001141806"/>
    </source>
</evidence>
<comment type="caution">
    <text evidence="2">The sequence shown here is derived from an EMBL/GenBank/DDBJ whole genome shotgun (WGS) entry which is preliminary data.</text>
</comment>
<dbReference type="InterPro" id="IPR042098">
    <property type="entry name" value="TauD-like_sf"/>
</dbReference>
<evidence type="ECO:0000256" key="1">
    <source>
        <dbReference type="ARBA" id="ARBA00023002"/>
    </source>
</evidence>
<gene>
    <name evidence="2" type="ORF">NE237_018186</name>
</gene>
<dbReference type="OrthoDB" id="408743at2759"/>
<organism evidence="2 3">
    <name type="scientific">Protea cynaroides</name>
    <dbReference type="NCBI Taxonomy" id="273540"/>
    <lineage>
        <taxon>Eukaryota</taxon>
        <taxon>Viridiplantae</taxon>
        <taxon>Streptophyta</taxon>
        <taxon>Embryophyta</taxon>
        <taxon>Tracheophyta</taxon>
        <taxon>Spermatophyta</taxon>
        <taxon>Magnoliopsida</taxon>
        <taxon>Proteales</taxon>
        <taxon>Proteaceae</taxon>
        <taxon>Protea</taxon>
    </lineage>
</organism>
<dbReference type="Gene3D" id="3.60.130.10">
    <property type="entry name" value="Clavaminate synthase-like"/>
    <property type="match status" value="1"/>
</dbReference>
<dbReference type="GO" id="GO:0016491">
    <property type="term" value="F:oxidoreductase activity"/>
    <property type="evidence" value="ECO:0007669"/>
    <property type="project" value="UniProtKB-KW"/>
</dbReference>
<dbReference type="EMBL" id="JAMYWD010000007">
    <property type="protein sequence ID" value="KAJ4966337.1"/>
    <property type="molecule type" value="Genomic_DNA"/>
</dbReference>
<evidence type="ECO:0000313" key="2">
    <source>
        <dbReference type="EMBL" id="KAJ4966337.1"/>
    </source>
</evidence>
<protein>
    <recommendedName>
        <fullName evidence="4">TauD/TfdA-like domain-containing protein</fullName>
    </recommendedName>
</protein>
<reference evidence="2" key="1">
    <citation type="journal article" date="2023" name="Plant J.">
        <title>The genome of the king protea, Protea cynaroides.</title>
        <authorList>
            <person name="Chang J."/>
            <person name="Duong T.A."/>
            <person name="Schoeman C."/>
            <person name="Ma X."/>
            <person name="Roodt D."/>
            <person name="Barker N."/>
            <person name="Li Z."/>
            <person name="Van de Peer Y."/>
            <person name="Mizrachi E."/>
        </authorList>
    </citation>
    <scope>NUCLEOTIDE SEQUENCE</scope>
    <source>
        <tissue evidence="2">Young leaves</tissue>
    </source>
</reference>
<dbReference type="Proteomes" id="UP001141806">
    <property type="component" value="Unassembled WGS sequence"/>
</dbReference>
<evidence type="ECO:0008006" key="4">
    <source>
        <dbReference type="Google" id="ProtNLM"/>
    </source>
</evidence>
<name>A0A9Q0K9H3_9MAGN</name>
<dbReference type="AlphaFoldDB" id="A0A9Q0K9H3"/>
<proteinExistence type="predicted"/>
<accession>A0A9Q0K9H3</accession>
<dbReference type="SUPFAM" id="SSF51197">
    <property type="entry name" value="Clavaminate synthase-like"/>
    <property type="match status" value="1"/>
</dbReference>